<dbReference type="Gene3D" id="3.30.40.240">
    <property type="entry name" value="Transglutaminase elicitor, body domain"/>
    <property type="match status" value="1"/>
</dbReference>
<evidence type="ECO:0000313" key="1">
    <source>
        <dbReference type="EMBL" id="DAZ95537.1"/>
    </source>
</evidence>
<dbReference type="AlphaFoldDB" id="A0AAV2YLQ3"/>
<organism evidence="1 2">
    <name type="scientific">Lagenidium giganteum</name>
    <dbReference type="NCBI Taxonomy" id="4803"/>
    <lineage>
        <taxon>Eukaryota</taxon>
        <taxon>Sar</taxon>
        <taxon>Stramenopiles</taxon>
        <taxon>Oomycota</taxon>
        <taxon>Peronosporomycetes</taxon>
        <taxon>Pythiales</taxon>
        <taxon>Pythiaceae</taxon>
    </lineage>
</organism>
<accession>A0AAV2YLQ3</accession>
<evidence type="ECO:0008006" key="3">
    <source>
        <dbReference type="Google" id="ProtNLM"/>
    </source>
</evidence>
<protein>
    <recommendedName>
        <fullName evidence="3">Transglutaminase elicitor</fullName>
    </recommendedName>
</protein>
<dbReference type="EMBL" id="DAKRPA010000200">
    <property type="protein sequence ID" value="DAZ95537.1"/>
    <property type="molecule type" value="Genomic_DNA"/>
</dbReference>
<keyword evidence="2" id="KW-1185">Reference proteome</keyword>
<proteinExistence type="predicted"/>
<name>A0AAV2YLQ3_9STRA</name>
<dbReference type="GO" id="GO:0016755">
    <property type="term" value="F:aminoacyltransferase activity"/>
    <property type="evidence" value="ECO:0007669"/>
    <property type="project" value="InterPro"/>
</dbReference>
<sequence length="523" mass="58684">MRSPLVTTGRVTTESHEFEFLLELDENRNVLGGEWVCSSKGHPDFLWFTTERPSEKNIKNEPTSPASKCFQSHHGGHTDASSLFRCFGQRHPVTVQASPIEFNPYHPLPVGVKLNKANPAYGALTEDAVPPVLLEAPIVDNSTNTTTAPRRMEVTEHTSHDIQSLEEFFNTKMEINYNTIKSKYDTYTVNPAPWPSSYWPIYADGINQRWAGRNVPAPSEKYAKAFGLDVDELTDAISYNNGVMSQSGNKECTSDDECDNGEACGKRRGESSGYCIATWFGVCHAWAPAAILEPEPKCPVTYNGVTFQPYDIKALLTQIYDGADVGTVFTGARYDGAKDTKDRFGRFVDPSHRDLGPGFFHIALTNIMGRFKQSFVVDVDADSAVWNQPVLSYNTWSSWALPAKIATPLFFPFTFKYPFNSAAKYMAFVQTELQWIGEMRQDGPLVSTGRYRERVGKKTYHYLLELDENHNIIGGEWLYGSKADHPDFLWFSTERPSEDAITNVGLSYANVQKLLQESISKNC</sequence>
<reference evidence="1" key="1">
    <citation type="submission" date="2022-11" db="EMBL/GenBank/DDBJ databases">
        <authorList>
            <person name="Morgan W.R."/>
            <person name="Tartar A."/>
        </authorList>
    </citation>
    <scope>NUCLEOTIDE SEQUENCE</scope>
    <source>
        <strain evidence="1">ARSEF 373</strain>
    </source>
</reference>
<gene>
    <name evidence="1" type="ORF">N0F65_005229</name>
</gene>
<evidence type="ECO:0000313" key="2">
    <source>
        <dbReference type="Proteomes" id="UP001146120"/>
    </source>
</evidence>
<dbReference type="InterPro" id="IPR032048">
    <property type="entry name" value="TGase_elicitor"/>
</dbReference>
<reference evidence="1" key="2">
    <citation type="journal article" date="2023" name="Microbiol Resour">
        <title>Decontamination and Annotation of the Draft Genome Sequence of the Oomycete Lagenidium giganteum ARSEF 373.</title>
        <authorList>
            <person name="Morgan W.R."/>
            <person name="Tartar A."/>
        </authorList>
    </citation>
    <scope>NUCLEOTIDE SEQUENCE</scope>
    <source>
        <strain evidence="1">ARSEF 373</strain>
    </source>
</reference>
<dbReference type="Proteomes" id="UP001146120">
    <property type="component" value="Unassembled WGS sequence"/>
</dbReference>
<comment type="caution">
    <text evidence="1">The sequence shown here is derived from an EMBL/GenBank/DDBJ whole genome shotgun (WGS) entry which is preliminary data.</text>
</comment>
<dbReference type="Pfam" id="PF16683">
    <property type="entry name" value="TGase_elicitor"/>
    <property type="match status" value="2"/>
</dbReference>